<dbReference type="GO" id="GO:0005886">
    <property type="term" value="C:plasma membrane"/>
    <property type="evidence" value="ECO:0007669"/>
    <property type="project" value="UniProtKB-SubCell"/>
</dbReference>
<reference evidence="14 15" key="1">
    <citation type="journal article" date="2018" name="Environ. Microbiol.">
        <title>Novel energy conservation strategies and behaviour of Pelotomaculum schinkii driving syntrophic propionate catabolism.</title>
        <authorList>
            <person name="Hidalgo-Ahumada C.A.P."/>
            <person name="Nobu M.K."/>
            <person name="Narihiro T."/>
            <person name="Tamaki H."/>
            <person name="Liu W.T."/>
            <person name="Kamagata Y."/>
            <person name="Stams A.J.M."/>
            <person name="Imachi H."/>
            <person name="Sousa D.Z."/>
        </authorList>
    </citation>
    <scope>NUCLEOTIDE SEQUENCE [LARGE SCALE GENOMIC DNA]</scope>
    <source>
        <strain evidence="14 15">HH</strain>
    </source>
</reference>
<organism evidence="14 15">
    <name type="scientific">Pelotomaculum schinkii</name>
    <dbReference type="NCBI Taxonomy" id="78350"/>
    <lineage>
        <taxon>Bacteria</taxon>
        <taxon>Bacillati</taxon>
        <taxon>Bacillota</taxon>
        <taxon>Clostridia</taxon>
        <taxon>Eubacteriales</taxon>
        <taxon>Desulfotomaculaceae</taxon>
        <taxon>Pelotomaculum</taxon>
    </lineage>
</organism>
<dbReference type="Gene3D" id="3.40.50.150">
    <property type="entry name" value="Vaccinia Virus protein VP39"/>
    <property type="match status" value="1"/>
</dbReference>
<evidence type="ECO:0000256" key="7">
    <source>
        <dbReference type="ARBA" id="ARBA00037281"/>
    </source>
</evidence>
<dbReference type="Gene3D" id="3.90.550.10">
    <property type="entry name" value="Spore Coat Polysaccharide Biosynthesis Protein SpsA, Chain A"/>
    <property type="match status" value="1"/>
</dbReference>
<evidence type="ECO:0000256" key="1">
    <source>
        <dbReference type="ARBA" id="ARBA00004236"/>
    </source>
</evidence>
<feature type="coiled-coil region" evidence="11">
    <location>
        <begin position="639"/>
        <end position="666"/>
    </location>
</feature>
<keyword evidence="5" id="KW-0125">Carotenoid biosynthesis</keyword>
<evidence type="ECO:0000256" key="2">
    <source>
        <dbReference type="ARBA" id="ARBA00022475"/>
    </source>
</evidence>
<protein>
    <recommendedName>
        <fullName evidence="10">4,4'-diaponeurosporenoate glycosyltransferase</fullName>
    </recommendedName>
</protein>
<evidence type="ECO:0000313" key="15">
    <source>
        <dbReference type="Proteomes" id="UP000298324"/>
    </source>
</evidence>
<dbReference type="Proteomes" id="UP000298324">
    <property type="component" value="Unassembled WGS sequence"/>
</dbReference>
<sequence>MKYIWDEENNLFRRAHVEAFAYSDGADVEQRLFQIIHNANDRSTFSSELIEGITDWPSEYHLSRTRHCLIRPLGMKPGEKVLELGCGCGAITRYLGEIGVEVVAVEGSISRARIAAERCRDLSNVRIFVDDLLRFETDERFDWILLVGVLEYAPVFTDEKEPAQYYLRTITHFLATEGKLVIAIENKLGLKYFNNCSEDHLGVPFVGVQDLYRSKTPRTFGRKELIQQLSDAGFPNCYFYYPFPDYKLPSVILSDDALKDPQFDEVDLIIRSHARDYSGSQYRLFDEALVFSTLSANQLFAEFSNSFLVVATLPNTVPYKSDKLAMTFAVNRIPEFSNITNFYWFDNIIHVEKEPVIPDLQRIRQSQDGFNISNIPSKAIYCHGRQLLWRLLAVRANKGNLDQVVAELRPWIIYLLQFAATDCSYEPSMVGAGERQYLRNWFIPGAYLDCITFNLIEASHGLVFIDNEWQADRNIPLGWVITRGVLHSLTIGLAPGNTIKSVADVVQGLCKSVQMFTTEAEITGWIDMEANFLSLVHGQALSDISISIYNSVSGFICLNQAVTERDIQIISLNQAVAGRDAQIISLNKDVAECNAKIINLNQAVAGRDTEIINLNQAVAGRDTQIVSLNQVIAERDAQIVSLNQAIAEYNSQITSLNQAVAEHERHIVAIYSTKSWRLTRPLRALRSVTDWLHRGKLPQCFFRNIFIAIRGEIRRYSLRGFTARVPYYLRNYRKYFALIASQPPVACGDLFSAWPQLPCDISLPPELAGVSEHINASVSIIIPTLNAGAEFGLLLRKLNMQRGIHEIEIVIVDSGSNDGTVELARANGCTVVEIAPEDFTHSYARNIGADSARSDYLLFMVQDAYPIGDYWVYGMLRYLLDHAEDKLVAVSCSEYSRSDSDMMYDSMINTHYRFLGCLEYDRIGEYINNDHMSLRANGQLSDVSCLISSKIFYGYRYRGDYAEDLDLGIRLIKDGYRVAMLASVKVIHSHNRPPYYYLKRSFVDVVFLVGMFDDFVYPCIESTSGLIAGIVSTAAHLSSWLVGFDESGSNRVLHEELGELIREWRHSFIEMHLDKRSHLGDKQLDNYIDSLAERYLVPDKLNKEAINESRRFLDNFLARLEHFNAFAEGVYGAQDFILRRMLREAVVKTFAATAGSLLGFMYMDFNQVIGVERDMAETIKSELKRGI</sequence>
<evidence type="ECO:0000256" key="10">
    <source>
        <dbReference type="ARBA" id="ARBA00040345"/>
    </source>
</evidence>
<gene>
    <name evidence="14" type="primary">cfa_2</name>
    <name evidence="14" type="ORF">Psch_03372</name>
</gene>
<evidence type="ECO:0000256" key="6">
    <source>
        <dbReference type="ARBA" id="ARBA00023136"/>
    </source>
</evidence>
<dbReference type="EMBL" id="QFGA01000003">
    <property type="protein sequence ID" value="TEB04611.1"/>
    <property type="molecule type" value="Genomic_DNA"/>
</dbReference>
<comment type="caution">
    <text evidence="14">The sequence shown here is derived from an EMBL/GenBank/DDBJ whole genome shotgun (WGS) entry which is preliminary data.</text>
</comment>
<evidence type="ECO:0000259" key="12">
    <source>
        <dbReference type="Pfam" id="PF00535"/>
    </source>
</evidence>
<dbReference type="GO" id="GO:0016117">
    <property type="term" value="P:carotenoid biosynthetic process"/>
    <property type="evidence" value="ECO:0007669"/>
    <property type="project" value="UniProtKB-KW"/>
</dbReference>
<evidence type="ECO:0000256" key="8">
    <source>
        <dbReference type="ARBA" id="ARBA00037904"/>
    </source>
</evidence>
<keyword evidence="11" id="KW-0175">Coiled coil</keyword>
<dbReference type="AlphaFoldDB" id="A0A4Y7R7J3"/>
<evidence type="ECO:0000259" key="13">
    <source>
        <dbReference type="Pfam" id="PF13649"/>
    </source>
</evidence>
<keyword evidence="6" id="KW-0472">Membrane</keyword>
<feature type="domain" description="Methyltransferase" evidence="13">
    <location>
        <begin position="81"/>
        <end position="154"/>
    </location>
</feature>
<keyword evidence="3" id="KW-0328">Glycosyltransferase</keyword>
<evidence type="ECO:0000256" key="4">
    <source>
        <dbReference type="ARBA" id="ARBA00022679"/>
    </source>
</evidence>
<evidence type="ECO:0000256" key="9">
    <source>
        <dbReference type="ARBA" id="ARBA00038120"/>
    </source>
</evidence>
<comment type="subcellular location">
    <subcellularLocation>
        <location evidence="1">Cell membrane</location>
    </subcellularLocation>
</comment>
<dbReference type="RefSeq" id="WP_190258968.1">
    <property type="nucleotide sequence ID" value="NZ_QFGA01000003.1"/>
</dbReference>
<dbReference type="InterPro" id="IPR001173">
    <property type="entry name" value="Glyco_trans_2-like"/>
</dbReference>
<dbReference type="GO" id="GO:0032259">
    <property type="term" value="P:methylation"/>
    <property type="evidence" value="ECO:0007669"/>
    <property type="project" value="UniProtKB-KW"/>
</dbReference>
<dbReference type="PANTHER" id="PTHR43646:SF2">
    <property type="entry name" value="GLYCOSYLTRANSFERASE 2-LIKE DOMAIN-CONTAINING PROTEIN"/>
    <property type="match status" value="1"/>
</dbReference>
<keyword evidence="2" id="KW-1003">Cell membrane</keyword>
<proteinExistence type="inferred from homology"/>
<dbReference type="CDD" id="cd02440">
    <property type="entry name" value="AdoMet_MTases"/>
    <property type="match status" value="1"/>
</dbReference>
<dbReference type="GO" id="GO:0016757">
    <property type="term" value="F:glycosyltransferase activity"/>
    <property type="evidence" value="ECO:0007669"/>
    <property type="project" value="UniProtKB-KW"/>
</dbReference>
<evidence type="ECO:0000256" key="5">
    <source>
        <dbReference type="ARBA" id="ARBA00022746"/>
    </source>
</evidence>
<keyword evidence="15" id="KW-1185">Reference proteome</keyword>
<evidence type="ECO:0000256" key="3">
    <source>
        <dbReference type="ARBA" id="ARBA00022676"/>
    </source>
</evidence>
<dbReference type="PANTHER" id="PTHR43646">
    <property type="entry name" value="GLYCOSYLTRANSFERASE"/>
    <property type="match status" value="1"/>
</dbReference>
<name>A0A4Y7R7J3_9FIRM</name>
<dbReference type="InterPro" id="IPR029063">
    <property type="entry name" value="SAM-dependent_MTases_sf"/>
</dbReference>
<comment type="pathway">
    <text evidence="8">Carotenoid biosynthesis; staphyloxanthin biosynthesis; staphyloxanthin from farnesyl diphosphate: step 4/5.</text>
</comment>
<keyword evidence="4 14" id="KW-0808">Transferase</keyword>
<evidence type="ECO:0000313" key="14">
    <source>
        <dbReference type="EMBL" id="TEB04611.1"/>
    </source>
</evidence>
<dbReference type="InterPro" id="IPR041698">
    <property type="entry name" value="Methyltransf_25"/>
</dbReference>
<comment type="similarity">
    <text evidence="9">Belongs to the glycosyltransferase 2 family. CrtQ subfamily.</text>
</comment>
<keyword evidence="14" id="KW-0489">Methyltransferase</keyword>
<accession>A0A4Y7R7J3</accession>
<comment type="function">
    <text evidence="7">Catalyzes the glycosylation of 4,4'-diaponeurosporenoate, i.e. the esterification of glucose at the C1'' position with the carboxyl group of 4,4'-diaponeurosporenic acid, to form glycosyl-4,4'-diaponeurosporenoate. This is a step in the biosynthesis of staphyloxanthin, an orange pigment present in most staphylococci strains.</text>
</comment>
<dbReference type="Pfam" id="PF00535">
    <property type="entry name" value="Glycos_transf_2"/>
    <property type="match status" value="1"/>
</dbReference>
<evidence type="ECO:0000256" key="11">
    <source>
        <dbReference type="SAM" id="Coils"/>
    </source>
</evidence>
<dbReference type="Pfam" id="PF13649">
    <property type="entry name" value="Methyltransf_25"/>
    <property type="match status" value="1"/>
</dbReference>
<dbReference type="SUPFAM" id="SSF53448">
    <property type="entry name" value="Nucleotide-diphospho-sugar transferases"/>
    <property type="match status" value="1"/>
</dbReference>
<dbReference type="SUPFAM" id="SSF53335">
    <property type="entry name" value="S-adenosyl-L-methionine-dependent methyltransferases"/>
    <property type="match status" value="1"/>
</dbReference>
<feature type="domain" description="Glycosyltransferase 2-like" evidence="12">
    <location>
        <begin position="779"/>
        <end position="904"/>
    </location>
</feature>
<dbReference type="InterPro" id="IPR029044">
    <property type="entry name" value="Nucleotide-diphossugar_trans"/>
</dbReference>
<dbReference type="GO" id="GO:0008168">
    <property type="term" value="F:methyltransferase activity"/>
    <property type="evidence" value="ECO:0007669"/>
    <property type="project" value="UniProtKB-KW"/>
</dbReference>